<keyword evidence="6" id="KW-1185">Reference proteome</keyword>
<gene>
    <name evidence="5" type="ORF">Cni_G25588</name>
</gene>
<name>A0AAQ3QQK5_9LILI</name>
<dbReference type="Pfam" id="PF00400">
    <property type="entry name" value="WD40"/>
    <property type="match status" value="3"/>
</dbReference>
<evidence type="ECO:0000256" key="4">
    <source>
        <dbReference type="SAM" id="MobiDB-lite"/>
    </source>
</evidence>
<evidence type="ECO:0000256" key="3">
    <source>
        <dbReference type="PROSITE-ProRule" id="PRU00221"/>
    </source>
</evidence>
<dbReference type="GO" id="GO:0080008">
    <property type="term" value="C:Cul4-RING E3 ubiquitin ligase complex"/>
    <property type="evidence" value="ECO:0007669"/>
    <property type="project" value="TreeGrafter"/>
</dbReference>
<feature type="compositionally biased region" description="Polar residues" evidence="4">
    <location>
        <begin position="283"/>
        <end position="292"/>
    </location>
</feature>
<dbReference type="InterPro" id="IPR015943">
    <property type="entry name" value="WD40/YVTN_repeat-like_dom_sf"/>
</dbReference>
<feature type="region of interest" description="Disordered" evidence="4">
    <location>
        <begin position="279"/>
        <end position="316"/>
    </location>
</feature>
<evidence type="ECO:0000313" key="6">
    <source>
        <dbReference type="Proteomes" id="UP001327560"/>
    </source>
</evidence>
<organism evidence="5 6">
    <name type="scientific">Canna indica</name>
    <name type="common">Indian-shot</name>
    <dbReference type="NCBI Taxonomy" id="4628"/>
    <lineage>
        <taxon>Eukaryota</taxon>
        <taxon>Viridiplantae</taxon>
        <taxon>Streptophyta</taxon>
        <taxon>Embryophyta</taxon>
        <taxon>Tracheophyta</taxon>
        <taxon>Spermatophyta</taxon>
        <taxon>Magnoliopsida</taxon>
        <taxon>Liliopsida</taxon>
        <taxon>Zingiberales</taxon>
        <taxon>Cannaceae</taxon>
        <taxon>Canna</taxon>
    </lineage>
</organism>
<evidence type="ECO:0000313" key="5">
    <source>
        <dbReference type="EMBL" id="WOL16800.1"/>
    </source>
</evidence>
<keyword evidence="2" id="KW-0677">Repeat</keyword>
<accession>A0AAQ3QQK5</accession>
<dbReference type="SMART" id="SM00320">
    <property type="entry name" value="WD40"/>
    <property type="match status" value="7"/>
</dbReference>
<keyword evidence="1 3" id="KW-0853">WD repeat</keyword>
<dbReference type="PANTHER" id="PTHR15574">
    <property type="entry name" value="WD REPEAT DOMAIN-CONTAINING FAMILY"/>
    <property type="match status" value="1"/>
</dbReference>
<reference evidence="5 6" key="1">
    <citation type="submission" date="2023-10" db="EMBL/GenBank/DDBJ databases">
        <title>Chromosome-scale genome assembly provides insights into flower coloration mechanisms of Canna indica.</title>
        <authorList>
            <person name="Li C."/>
        </authorList>
    </citation>
    <scope>NUCLEOTIDE SEQUENCE [LARGE SCALE GENOMIC DNA]</scope>
    <source>
        <tissue evidence="5">Flower</tissue>
    </source>
</reference>
<dbReference type="InterPro" id="IPR001680">
    <property type="entry name" value="WD40_rpt"/>
</dbReference>
<proteinExistence type="predicted"/>
<dbReference type="SUPFAM" id="SSF50978">
    <property type="entry name" value="WD40 repeat-like"/>
    <property type="match status" value="1"/>
</dbReference>
<dbReference type="PANTHER" id="PTHR15574:SF21">
    <property type="entry name" value="DDB1- AND CUL4-ASSOCIATED FACTOR 8"/>
    <property type="match status" value="1"/>
</dbReference>
<feature type="repeat" description="WD" evidence="3">
    <location>
        <begin position="47"/>
        <end position="79"/>
    </location>
</feature>
<dbReference type="InterPro" id="IPR036322">
    <property type="entry name" value="WD40_repeat_dom_sf"/>
</dbReference>
<dbReference type="PROSITE" id="PS50294">
    <property type="entry name" value="WD_REPEATS_REGION"/>
    <property type="match status" value="1"/>
</dbReference>
<sequence length="476" mass="53010">MKRRCTSRRGVVEIYRRELGDFPPRAFAYRFGASEDLVLRFGIHRKLDKHTGCVNTVSFNADGDILASGSDDTKVILWDWDAGLVKLSFNSGHSDNVFQALFMPYTDDRTIITCAADGEVRQAQVLEGGQVATTLLAEHDGRAHKLAIEPGSPHVLYSCGEDGLVQHIDLRTKIAMKLFTCKSDNGAVILLNTIAIDRRNPNIFAIAGSNEYARVYDIRKYKWDGSTDRSYPTNYYCPRHLIGDKYVGITGLAFSDQSELLMSYNDELIYLFSKDQGLGPNPVQESSKSTMKANVGDAAESNSLPSPIDGDQTGPQVYKGHRNYETVKGVSFFGRNCEYVTSGSDCGRIFIWRKKDGKLLRVMGGDRYVVNCIESHPYSAVIATSGIEKDIKIWTPNATEPAPPVNLEEIKPNERRSYFPFALPEDMVAQIMMLQGMGTRSSDGDEEAAAVELMDFVMHFNNRRSSFDENEGSSDC</sequence>
<dbReference type="Gene3D" id="2.130.10.10">
    <property type="entry name" value="YVTN repeat-like/Quinoprotein amine dehydrogenase"/>
    <property type="match status" value="1"/>
</dbReference>
<dbReference type="Proteomes" id="UP001327560">
    <property type="component" value="Chromosome 8"/>
</dbReference>
<dbReference type="GO" id="GO:0005737">
    <property type="term" value="C:cytoplasm"/>
    <property type="evidence" value="ECO:0007669"/>
    <property type="project" value="TreeGrafter"/>
</dbReference>
<dbReference type="PROSITE" id="PS50082">
    <property type="entry name" value="WD_REPEATS_2"/>
    <property type="match status" value="1"/>
</dbReference>
<dbReference type="AlphaFoldDB" id="A0AAQ3QQK5"/>
<dbReference type="EMBL" id="CP136897">
    <property type="protein sequence ID" value="WOL16800.1"/>
    <property type="molecule type" value="Genomic_DNA"/>
</dbReference>
<evidence type="ECO:0000256" key="1">
    <source>
        <dbReference type="ARBA" id="ARBA00022574"/>
    </source>
</evidence>
<dbReference type="InterPro" id="IPR045151">
    <property type="entry name" value="DCAF8"/>
</dbReference>
<evidence type="ECO:0000256" key="2">
    <source>
        <dbReference type="ARBA" id="ARBA00022737"/>
    </source>
</evidence>
<protein>
    <submittedName>
        <fullName evidence="5">DDB1- and CUL4-associated factor 8 isoform X2</fullName>
    </submittedName>
</protein>